<dbReference type="InterPro" id="IPR001478">
    <property type="entry name" value="PDZ"/>
</dbReference>
<protein>
    <submittedName>
        <fullName evidence="2">Peptidase S41</fullName>
    </submittedName>
</protein>
<name>A0ABQ2BFE6_9SPHI</name>
<evidence type="ECO:0000313" key="2">
    <source>
        <dbReference type="EMBL" id="GGI24302.1"/>
    </source>
</evidence>
<gene>
    <name evidence="2" type="ORF">GCM10008119_11980</name>
</gene>
<dbReference type="InterPro" id="IPR005151">
    <property type="entry name" value="Tail-specific_protease"/>
</dbReference>
<dbReference type="PANTHER" id="PTHR32060">
    <property type="entry name" value="TAIL-SPECIFIC PROTEASE"/>
    <property type="match status" value="1"/>
</dbReference>
<dbReference type="SUPFAM" id="SSF52096">
    <property type="entry name" value="ClpP/crotonase"/>
    <property type="match status" value="1"/>
</dbReference>
<organism evidence="2 3">
    <name type="scientific">Pedobacter mendelii</name>
    <dbReference type="NCBI Taxonomy" id="1908240"/>
    <lineage>
        <taxon>Bacteria</taxon>
        <taxon>Pseudomonadati</taxon>
        <taxon>Bacteroidota</taxon>
        <taxon>Sphingobacteriia</taxon>
        <taxon>Sphingobacteriales</taxon>
        <taxon>Sphingobacteriaceae</taxon>
        <taxon>Pedobacter</taxon>
    </lineage>
</organism>
<dbReference type="SUPFAM" id="SSF50156">
    <property type="entry name" value="PDZ domain-like"/>
    <property type="match status" value="1"/>
</dbReference>
<evidence type="ECO:0000313" key="3">
    <source>
        <dbReference type="Proteomes" id="UP000645390"/>
    </source>
</evidence>
<reference evidence="3" key="1">
    <citation type="journal article" date="2019" name="Int. J. Syst. Evol. Microbiol.">
        <title>The Global Catalogue of Microorganisms (GCM) 10K type strain sequencing project: providing services to taxonomists for standard genome sequencing and annotation.</title>
        <authorList>
            <consortium name="The Broad Institute Genomics Platform"/>
            <consortium name="The Broad Institute Genome Sequencing Center for Infectious Disease"/>
            <person name="Wu L."/>
            <person name="Ma J."/>
        </authorList>
    </citation>
    <scope>NUCLEOTIDE SEQUENCE [LARGE SCALE GENOMIC DNA]</scope>
    <source>
        <strain evidence="3">CCM 8939</strain>
    </source>
</reference>
<dbReference type="RefSeq" id="WP_188412331.1">
    <property type="nucleotide sequence ID" value="NZ_BMDJ01000002.1"/>
</dbReference>
<dbReference type="EMBL" id="BMDJ01000002">
    <property type="protein sequence ID" value="GGI24302.1"/>
    <property type="molecule type" value="Genomic_DNA"/>
</dbReference>
<feature type="domain" description="PDZ" evidence="1">
    <location>
        <begin position="121"/>
        <end position="183"/>
    </location>
</feature>
<dbReference type="Proteomes" id="UP000645390">
    <property type="component" value="Unassembled WGS sequence"/>
</dbReference>
<evidence type="ECO:0000259" key="1">
    <source>
        <dbReference type="PROSITE" id="PS50106"/>
    </source>
</evidence>
<accession>A0ABQ2BFE6</accession>
<dbReference type="Gene3D" id="2.30.42.10">
    <property type="match status" value="1"/>
</dbReference>
<dbReference type="Gene3D" id="3.90.226.10">
    <property type="entry name" value="2-enoyl-CoA Hydratase, Chain A, domain 1"/>
    <property type="match status" value="1"/>
</dbReference>
<sequence>MVKTYIKFLSIVLVSSVSVISGCKKSETAPEVVPGTPVTISTRDELTKDSIFLYAKELYYWNTSLPTYEVFKPRSFSSNETELYALTQYSLNPANGQPYEFVNNSTTPKYSFFDYGTTGKTASLRADVNGTETDYGFSILYNTTTDLRVKYVYPNSPASQQGLTRGCKLTSINGRTGLSYSSANVTFLNDALFGTNASVSLTFTDLTGASKTVTVTRTTYTVNPILFTNIYTAGTKKVGYIVFNSFTNNASAAINTAFANFASQGVTELIVDLRYNGGGYVSTATQMINILSPAAQTGNVMYTTYYNSFLQNLTNTQRKASILAHQPLTDDQGKLQTFTTGVNGKYATYADLNYASSSTDNIEKFAKSGTLNLNRVYFIVTGSTASASELTVNSLKPVMDVKLIGTTTYGKPVGFFPIRIDKVDMYIPEFETKNQSGTGGYYSGLTVDKEAFEDLTKAWGDESETLLAYALLYAKTGSFVTTPAKTGSLSAQSTTMSARLSVSEIKLVSDRLDENSFKGMVKESHKKF</sequence>
<dbReference type="SMART" id="SM00245">
    <property type="entry name" value="TSPc"/>
    <property type="match status" value="1"/>
</dbReference>
<proteinExistence type="predicted"/>
<dbReference type="PROSITE" id="PS50106">
    <property type="entry name" value="PDZ"/>
    <property type="match status" value="1"/>
</dbReference>
<dbReference type="PANTHER" id="PTHR32060:SF30">
    <property type="entry name" value="CARBOXY-TERMINAL PROCESSING PROTEASE CTPA"/>
    <property type="match status" value="1"/>
</dbReference>
<dbReference type="CDD" id="cd07561">
    <property type="entry name" value="Peptidase_S41_CPP_like"/>
    <property type="match status" value="1"/>
</dbReference>
<dbReference type="Gene3D" id="3.30.750.170">
    <property type="match status" value="1"/>
</dbReference>
<dbReference type="InterPro" id="IPR029045">
    <property type="entry name" value="ClpP/crotonase-like_dom_sf"/>
</dbReference>
<dbReference type="InterPro" id="IPR036034">
    <property type="entry name" value="PDZ_sf"/>
</dbReference>
<comment type="caution">
    <text evidence="2">The sequence shown here is derived from an EMBL/GenBank/DDBJ whole genome shotgun (WGS) entry which is preliminary data.</text>
</comment>
<dbReference type="PROSITE" id="PS51257">
    <property type="entry name" value="PROKAR_LIPOPROTEIN"/>
    <property type="match status" value="1"/>
</dbReference>
<keyword evidence="3" id="KW-1185">Reference proteome</keyword>
<dbReference type="Pfam" id="PF03572">
    <property type="entry name" value="Peptidase_S41"/>
    <property type="match status" value="1"/>
</dbReference>